<dbReference type="AlphaFoldDB" id="A0A0J5X945"/>
<gene>
    <name evidence="1" type="ORF">VL15_05680</name>
</gene>
<evidence type="ECO:0000313" key="1">
    <source>
        <dbReference type="EMBL" id="KML61111.1"/>
    </source>
</evidence>
<sequence length="67" mass="7054">MLGATPFLGYTIEPAGCSRYCDPGALALLRINRLGGGSAIINVSQHLRSQHGGDAPTTVRRRLSGCE</sequence>
<proteinExistence type="predicted"/>
<comment type="caution">
    <text evidence="1">The sequence shown here is derived from an EMBL/GenBank/DDBJ whole genome shotgun (WGS) entry which is preliminary data.</text>
</comment>
<reference evidence="1 2" key="1">
    <citation type="submission" date="2015-05" db="EMBL/GenBank/DDBJ databases">
        <title>Draft genome of Burkholderia cepacia LK29.</title>
        <authorList>
            <person name="Chan X.Y."/>
        </authorList>
    </citation>
    <scope>NUCLEOTIDE SEQUENCE [LARGE SCALE GENOMIC DNA]</scope>
    <source>
        <strain evidence="1 2">LK29</strain>
    </source>
</reference>
<dbReference type="EMBL" id="LDWR01000011">
    <property type="protein sequence ID" value="KML61111.1"/>
    <property type="molecule type" value="Genomic_DNA"/>
</dbReference>
<protein>
    <submittedName>
        <fullName evidence="1">Uncharacterized protein</fullName>
    </submittedName>
</protein>
<dbReference type="PATRIC" id="fig|292.27.peg.441"/>
<evidence type="ECO:0000313" key="2">
    <source>
        <dbReference type="Proteomes" id="UP000036338"/>
    </source>
</evidence>
<accession>A0A0J5X945</accession>
<name>A0A0J5X945_BURCE</name>
<organism evidence="1 2">
    <name type="scientific">Burkholderia cepacia</name>
    <name type="common">Pseudomonas cepacia</name>
    <dbReference type="NCBI Taxonomy" id="292"/>
    <lineage>
        <taxon>Bacteria</taxon>
        <taxon>Pseudomonadati</taxon>
        <taxon>Pseudomonadota</taxon>
        <taxon>Betaproteobacteria</taxon>
        <taxon>Burkholderiales</taxon>
        <taxon>Burkholderiaceae</taxon>
        <taxon>Burkholderia</taxon>
        <taxon>Burkholderia cepacia complex</taxon>
    </lineage>
</organism>
<dbReference type="Proteomes" id="UP000036338">
    <property type="component" value="Unassembled WGS sequence"/>
</dbReference>